<dbReference type="SMART" id="SM00609">
    <property type="entry name" value="VIT"/>
    <property type="match status" value="1"/>
</dbReference>
<comment type="caution">
    <text evidence="2">The sequence shown here is derived from an EMBL/GenBank/DDBJ whole genome shotgun (WGS) entry which is preliminary data.</text>
</comment>
<evidence type="ECO:0000259" key="1">
    <source>
        <dbReference type="PROSITE" id="PS51468"/>
    </source>
</evidence>
<dbReference type="OrthoDB" id="299997at2759"/>
<evidence type="ECO:0000313" key="2">
    <source>
        <dbReference type="EMBL" id="TNN46857.1"/>
    </source>
</evidence>
<name>A0A4Z2G029_9TELE</name>
<evidence type="ECO:0000313" key="3">
    <source>
        <dbReference type="Proteomes" id="UP000314294"/>
    </source>
</evidence>
<sequence length="67" mass="7383">MTSRALNKDNSSQEIFFDVELPKTALIVNFSMEINGEVYVGAVKEKEKAKEQYDKAVSSGQTAGLVK</sequence>
<reference evidence="2 3" key="1">
    <citation type="submission" date="2019-03" db="EMBL/GenBank/DDBJ databases">
        <title>First draft genome of Liparis tanakae, snailfish: a comprehensive survey of snailfish specific genes.</title>
        <authorList>
            <person name="Kim W."/>
            <person name="Song I."/>
            <person name="Jeong J.-H."/>
            <person name="Kim D."/>
            <person name="Kim S."/>
            <person name="Ryu S."/>
            <person name="Song J.Y."/>
            <person name="Lee S.K."/>
        </authorList>
    </citation>
    <scope>NUCLEOTIDE SEQUENCE [LARGE SCALE GENOMIC DNA]</scope>
    <source>
        <tissue evidence="2">Muscle</tissue>
    </source>
</reference>
<dbReference type="PROSITE" id="PS51468">
    <property type="entry name" value="VIT"/>
    <property type="match status" value="1"/>
</dbReference>
<dbReference type="EMBL" id="SRLO01000771">
    <property type="protein sequence ID" value="TNN46857.1"/>
    <property type="molecule type" value="Genomic_DNA"/>
</dbReference>
<dbReference type="InterPro" id="IPR050934">
    <property type="entry name" value="ITIH"/>
</dbReference>
<keyword evidence="3" id="KW-1185">Reference proteome</keyword>
<gene>
    <name evidence="2" type="primary">ITIH3_0</name>
    <name evidence="2" type="ORF">EYF80_042956</name>
</gene>
<organism evidence="2 3">
    <name type="scientific">Liparis tanakae</name>
    <name type="common">Tanaka's snailfish</name>
    <dbReference type="NCBI Taxonomy" id="230148"/>
    <lineage>
        <taxon>Eukaryota</taxon>
        <taxon>Metazoa</taxon>
        <taxon>Chordata</taxon>
        <taxon>Craniata</taxon>
        <taxon>Vertebrata</taxon>
        <taxon>Euteleostomi</taxon>
        <taxon>Actinopterygii</taxon>
        <taxon>Neopterygii</taxon>
        <taxon>Teleostei</taxon>
        <taxon>Neoteleostei</taxon>
        <taxon>Acanthomorphata</taxon>
        <taxon>Eupercaria</taxon>
        <taxon>Perciformes</taxon>
        <taxon>Cottioidei</taxon>
        <taxon>Cottales</taxon>
        <taxon>Liparidae</taxon>
        <taxon>Liparis</taxon>
    </lineage>
</organism>
<dbReference type="InterPro" id="IPR013694">
    <property type="entry name" value="VIT"/>
</dbReference>
<dbReference type="Pfam" id="PF08487">
    <property type="entry name" value="VIT"/>
    <property type="match status" value="1"/>
</dbReference>
<protein>
    <submittedName>
        <fullName evidence="2">Inter-alpha-trypsin inhibitor heavy chain H3</fullName>
    </submittedName>
</protein>
<accession>A0A4Z2G029</accession>
<dbReference type="AlphaFoldDB" id="A0A4Z2G029"/>
<dbReference type="Proteomes" id="UP000314294">
    <property type="component" value="Unassembled WGS sequence"/>
</dbReference>
<feature type="domain" description="VIT" evidence="1">
    <location>
        <begin position="1"/>
        <end position="67"/>
    </location>
</feature>
<dbReference type="PANTHER" id="PTHR10338">
    <property type="entry name" value="INTER-ALPHA-TRYPSIN INHIBITOR HEAVY CHAIN FAMILY MEMBER"/>
    <property type="match status" value="1"/>
</dbReference>
<dbReference type="PANTHER" id="PTHR10338:SF115">
    <property type="entry name" value="INTER-ALPHA-TRYPSIN INHIBITOR HEAVY CHAIN H3"/>
    <property type="match status" value="1"/>
</dbReference>
<proteinExistence type="predicted"/>